<dbReference type="EMBL" id="AVOT02018038">
    <property type="protein sequence ID" value="MBW0504634.1"/>
    <property type="molecule type" value="Genomic_DNA"/>
</dbReference>
<evidence type="ECO:0000256" key="1">
    <source>
        <dbReference type="SAM" id="MobiDB-lite"/>
    </source>
</evidence>
<gene>
    <name evidence="2" type="ORF">O181_044349</name>
</gene>
<comment type="caution">
    <text evidence="2">The sequence shown here is derived from an EMBL/GenBank/DDBJ whole genome shotgun (WGS) entry which is preliminary data.</text>
</comment>
<proteinExistence type="predicted"/>
<keyword evidence="3" id="KW-1185">Reference proteome</keyword>
<evidence type="ECO:0000313" key="3">
    <source>
        <dbReference type="Proteomes" id="UP000765509"/>
    </source>
</evidence>
<evidence type="ECO:0000313" key="2">
    <source>
        <dbReference type="EMBL" id="MBW0504634.1"/>
    </source>
</evidence>
<feature type="region of interest" description="Disordered" evidence="1">
    <location>
        <begin position="123"/>
        <end position="149"/>
    </location>
</feature>
<dbReference type="AlphaFoldDB" id="A0A9Q3DJV3"/>
<name>A0A9Q3DJV3_9BASI</name>
<accession>A0A9Q3DJV3</accession>
<organism evidence="2 3">
    <name type="scientific">Austropuccinia psidii MF-1</name>
    <dbReference type="NCBI Taxonomy" id="1389203"/>
    <lineage>
        <taxon>Eukaryota</taxon>
        <taxon>Fungi</taxon>
        <taxon>Dikarya</taxon>
        <taxon>Basidiomycota</taxon>
        <taxon>Pucciniomycotina</taxon>
        <taxon>Pucciniomycetes</taxon>
        <taxon>Pucciniales</taxon>
        <taxon>Sphaerophragmiaceae</taxon>
        <taxon>Austropuccinia</taxon>
    </lineage>
</organism>
<protein>
    <submittedName>
        <fullName evidence="2">Uncharacterized protein</fullName>
    </submittedName>
</protein>
<sequence length="149" mass="16732">MAPGHILNHWPPWPILNPTNPQANALILGLGCHLAFKEPLPPLTLSSALGPPPLIRGFWGLNAIFWPFRPPTASMVRGLWPIVCMPWDQLGPFWPNSNEAKRGHGGKSSGPTLAWFWPKLPKTPKPSNWSKKPRHSIWPYPSRLKPRPL</sequence>
<reference evidence="2" key="1">
    <citation type="submission" date="2021-03" db="EMBL/GenBank/DDBJ databases">
        <title>Draft genome sequence of rust myrtle Austropuccinia psidii MF-1, a brazilian biotype.</title>
        <authorList>
            <person name="Quecine M.C."/>
            <person name="Pachon D.M.R."/>
            <person name="Bonatelli M.L."/>
            <person name="Correr F.H."/>
            <person name="Franceschini L.M."/>
            <person name="Leite T.F."/>
            <person name="Margarido G.R.A."/>
            <person name="Almeida C.A."/>
            <person name="Ferrarezi J.A."/>
            <person name="Labate C.A."/>
        </authorList>
    </citation>
    <scope>NUCLEOTIDE SEQUENCE</scope>
    <source>
        <strain evidence="2">MF-1</strain>
    </source>
</reference>
<dbReference type="Proteomes" id="UP000765509">
    <property type="component" value="Unassembled WGS sequence"/>
</dbReference>